<comment type="similarity">
    <text evidence="7">Belongs to the binding-protein-dependent transport system permease family.</text>
</comment>
<evidence type="ECO:0000256" key="5">
    <source>
        <dbReference type="ARBA" id="ARBA00022989"/>
    </source>
</evidence>
<keyword evidence="4 7" id="KW-0812">Transmembrane</keyword>
<feature type="transmembrane region" description="Helical" evidence="7">
    <location>
        <begin position="20"/>
        <end position="42"/>
    </location>
</feature>
<feature type="transmembrane region" description="Helical" evidence="7">
    <location>
        <begin position="150"/>
        <end position="169"/>
    </location>
</feature>
<dbReference type="SUPFAM" id="SSF161098">
    <property type="entry name" value="MetI-like"/>
    <property type="match status" value="1"/>
</dbReference>
<dbReference type="EMBL" id="MSTI01000118">
    <property type="protein sequence ID" value="OLV16935.1"/>
    <property type="molecule type" value="Genomic_DNA"/>
</dbReference>
<dbReference type="GO" id="GO:0055085">
    <property type="term" value="P:transmembrane transport"/>
    <property type="evidence" value="ECO:0007669"/>
    <property type="project" value="InterPro"/>
</dbReference>
<feature type="transmembrane region" description="Helical" evidence="7">
    <location>
        <begin position="194"/>
        <end position="216"/>
    </location>
</feature>
<dbReference type="STRING" id="249408.BOO71_0010339"/>
<accession>A0A1U7NVI9</accession>
<keyword evidence="10" id="KW-1185">Reference proteome</keyword>
<feature type="transmembrane region" description="Helical" evidence="7">
    <location>
        <begin position="118"/>
        <end position="138"/>
    </location>
</feature>
<dbReference type="InterPro" id="IPR000515">
    <property type="entry name" value="MetI-like"/>
</dbReference>
<evidence type="ECO:0000256" key="1">
    <source>
        <dbReference type="ARBA" id="ARBA00004651"/>
    </source>
</evidence>
<dbReference type="Proteomes" id="UP000186607">
    <property type="component" value="Unassembled WGS sequence"/>
</dbReference>
<dbReference type="Gene3D" id="1.10.3720.10">
    <property type="entry name" value="MetI-like"/>
    <property type="match status" value="1"/>
</dbReference>
<comment type="caution">
    <text evidence="9">The sequence shown here is derived from an EMBL/GenBank/DDBJ whole genome shotgun (WGS) entry which is preliminary data.</text>
</comment>
<dbReference type="PANTHER" id="PTHR43744:SF12">
    <property type="entry name" value="ABC TRANSPORTER PERMEASE PROTEIN MG189-RELATED"/>
    <property type="match status" value="1"/>
</dbReference>
<gene>
    <name evidence="9" type="ORF">BOO71_0010339</name>
</gene>
<evidence type="ECO:0000313" key="9">
    <source>
        <dbReference type="EMBL" id="OLV16935.1"/>
    </source>
</evidence>
<keyword evidence="5 7" id="KW-1133">Transmembrane helix</keyword>
<proteinExistence type="inferred from homology"/>
<dbReference type="Pfam" id="PF00528">
    <property type="entry name" value="BPD_transp_1"/>
    <property type="match status" value="1"/>
</dbReference>
<keyword evidence="6 7" id="KW-0472">Membrane</keyword>
<dbReference type="PANTHER" id="PTHR43744">
    <property type="entry name" value="ABC TRANSPORTER PERMEASE PROTEIN MG189-RELATED-RELATED"/>
    <property type="match status" value="1"/>
</dbReference>
<dbReference type="PROSITE" id="PS50928">
    <property type="entry name" value="ABC_TM1"/>
    <property type="match status" value="1"/>
</dbReference>
<protein>
    <submittedName>
        <fullName evidence="9">Sugar ABC transporter permease</fullName>
    </submittedName>
</protein>
<evidence type="ECO:0000256" key="7">
    <source>
        <dbReference type="RuleBase" id="RU363032"/>
    </source>
</evidence>
<keyword evidence="2 7" id="KW-0813">Transport</keyword>
<feature type="transmembrane region" description="Helical" evidence="7">
    <location>
        <begin position="251"/>
        <end position="274"/>
    </location>
</feature>
<sequence length="289" mass="31861">MTAEALKLKSTRISRPGWHWALYLVLVLVSLPFFLPLLWLFISAFKSSGAIFSSPFEFGAGGLRWTNFEQVFTDYPFARQYLNSVYIAAVSVPVTVGLAAVAGYAFARIRFPGRNAVFLLSLLAMMVPSELTAVPQFVLFSRLGLVNTHVPVILLQIFSATGAFTVFLMRQHFITLPRELEDAGRVDGLNSLGVFWYIMLPLSRPALATAAIFAVLNSWNDYFNPLIYLSKETLLTLPLALGRFTDPLGGVYWNLTLAASVLVALPVLLAFLLAQRQFIESLAASGTKG</sequence>
<dbReference type="AlphaFoldDB" id="A0A1U7NVI9"/>
<dbReference type="OrthoDB" id="61122at2"/>
<evidence type="ECO:0000259" key="8">
    <source>
        <dbReference type="PROSITE" id="PS50928"/>
    </source>
</evidence>
<evidence type="ECO:0000256" key="3">
    <source>
        <dbReference type="ARBA" id="ARBA00022475"/>
    </source>
</evidence>
<name>A0A1U7NVI9_9DEIO</name>
<organism evidence="9 10">
    <name type="scientific">Deinococcus marmoris</name>
    <dbReference type="NCBI Taxonomy" id="249408"/>
    <lineage>
        <taxon>Bacteria</taxon>
        <taxon>Thermotogati</taxon>
        <taxon>Deinococcota</taxon>
        <taxon>Deinococci</taxon>
        <taxon>Deinococcales</taxon>
        <taxon>Deinococcaceae</taxon>
        <taxon>Deinococcus</taxon>
    </lineage>
</organism>
<feature type="transmembrane region" description="Helical" evidence="7">
    <location>
        <begin position="85"/>
        <end position="106"/>
    </location>
</feature>
<evidence type="ECO:0000256" key="2">
    <source>
        <dbReference type="ARBA" id="ARBA00022448"/>
    </source>
</evidence>
<dbReference type="CDD" id="cd06261">
    <property type="entry name" value="TM_PBP2"/>
    <property type="match status" value="1"/>
</dbReference>
<evidence type="ECO:0000313" key="10">
    <source>
        <dbReference type="Proteomes" id="UP000186607"/>
    </source>
</evidence>
<dbReference type="GO" id="GO:0005886">
    <property type="term" value="C:plasma membrane"/>
    <property type="evidence" value="ECO:0007669"/>
    <property type="project" value="UniProtKB-SubCell"/>
</dbReference>
<dbReference type="RefSeq" id="WP_075834568.1">
    <property type="nucleotide sequence ID" value="NZ_MSTI01000118.1"/>
</dbReference>
<evidence type="ECO:0000256" key="4">
    <source>
        <dbReference type="ARBA" id="ARBA00022692"/>
    </source>
</evidence>
<feature type="domain" description="ABC transmembrane type-1" evidence="8">
    <location>
        <begin position="81"/>
        <end position="274"/>
    </location>
</feature>
<comment type="subcellular location">
    <subcellularLocation>
        <location evidence="1 7">Cell membrane</location>
        <topology evidence="1 7">Multi-pass membrane protein</topology>
    </subcellularLocation>
</comment>
<dbReference type="InterPro" id="IPR035906">
    <property type="entry name" value="MetI-like_sf"/>
</dbReference>
<reference evidence="9 10" key="1">
    <citation type="submission" date="2017-01" db="EMBL/GenBank/DDBJ databases">
        <title>Genome Analysis of Deinococcus marmoris KOPRI26562.</title>
        <authorList>
            <person name="Kim J.H."/>
            <person name="Oh H.-M."/>
        </authorList>
    </citation>
    <scope>NUCLEOTIDE SEQUENCE [LARGE SCALE GENOMIC DNA]</scope>
    <source>
        <strain evidence="9 10">KOPRI26562</strain>
    </source>
</reference>
<keyword evidence="3" id="KW-1003">Cell membrane</keyword>
<evidence type="ECO:0000256" key="6">
    <source>
        <dbReference type="ARBA" id="ARBA00023136"/>
    </source>
</evidence>